<keyword evidence="11" id="KW-1185">Reference proteome</keyword>
<keyword evidence="5 7" id="KW-1133">Transmembrane helix</keyword>
<keyword evidence="4 7" id="KW-0812">Transmembrane</keyword>
<evidence type="ECO:0000256" key="2">
    <source>
        <dbReference type="ARBA" id="ARBA00022448"/>
    </source>
</evidence>
<evidence type="ECO:0000256" key="1">
    <source>
        <dbReference type="ARBA" id="ARBA00004651"/>
    </source>
</evidence>
<sequence length="320" mass="35280">MAATGPLAADRALAGPRPAGTRRRSRSRTDLQTRRDRMFSINLALPSILLLGFAQIWPMIQGITYSFQKGVMAKPSQGWVGLENYRTVLRDPAFWDAVQFTIVFTIGGVVLSYVLGLVLALALVRNIPMRGFIRVGLILPWVVPPIVGMNSWRWMLQDQAGAVNQVITFFGGQPIFFFNDPDMTVVAVIIAKAWRSFPFMLVSLMATLSSLDDNILEAASIDGANAWKKFWSITFPQILPMSAILWVLMTIWSVNDYETPYLLTNNSANARNMMIYTFDTSIFGLNGLGVGSASAVITLAVLGVLAYFMLKLQKAGGNEG</sequence>
<feature type="transmembrane region" description="Helical" evidence="7">
    <location>
        <begin position="38"/>
        <end position="57"/>
    </location>
</feature>
<evidence type="ECO:0000313" key="11">
    <source>
        <dbReference type="Proteomes" id="UP000292118"/>
    </source>
</evidence>
<feature type="transmembrane region" description="Helical" evidence="7">
    <location>
        <begin position="282"/>
        <end position="310"/>
    </location>
</feature>
<dbReference type="AlphaFoldDB" id="A0A4V0YGC7"/>
<proteinExistence type="inferred from homology"/>
<dbReference type="Pfam" id="PF00528">
    <property type="entry name" value="BPD_transp_1"/>
    <property type="match status" value="1"/>
</dbReference>
<dbReference type="InterPro" id="IPR000515">
    <property type="entry name" value="MetI-like"/>
</dbReference>
<dbReference type="EMBL" id="CP035493">
    <property type="protein sequence ID" value="QAY70751.1"/>
    <property type="molecule type" value="Genomic_DNA"/>
</dbReference>
<gene>
    <name evidence="10" type="ORF">ET471_12575</name>
</gene>
<dbReference type="Proteomes" id="UP000292118">
    <property type="component" value="Chromosome"/>
</dbReference>
<dbReference type="PANTHER" id="PTHR43005:SF1">
    <property type="entry name" value="SPERMIDINE_PUTRESCINE TRANSPORT SYSTEM PERMEASE PROTEIN"/>
    <property type="match status" value="1"/>
</dbReference>
<dbReference type="PANTHER" id="PTHR43005">
    <property type="entry name" value="BLR7065 PROTEIN"/>
    <property type="match status" value="1"/>
</dbReference>
<keyword evidence="6 7" id="KW-0472">Membrane</keyword>
<dbReference type="KEGG" id="xya:ET471_12575"/>
<dbReference type="PROSITE" id="PS00210">
    <property type="entry name" value="HEMOCYANIN_2"/>
    <property type="match status" value="1"/>
</dbReference>
<feature type="domain" description="ABC transmembrane type-1" evidence="9">
    <location>
        <begin position="98"/>
        <end position="309"/>
    </location>
</feature>
<dbReference type="GO" id="GO:0005886">
    <property type="term" value="C:plasma membrane"/>
    <property type="evidence" value="ECO:0007669"/>
    <property type="project" value="UniProtKB-SubCell"/>
</dbReference>
<feature type="transmembrane region" description="Helical" evidence="7">
    <location>
        <begin position="230"/>
        <end position="254"/>
    </location>
</feature>
<evidence type="ECO:0000256" key="5">
    <source>
        <dbReference type="ARBA" id="ARBA00022989"/>
    </source>
</evidence>
<evidence type="ECO:0000256" key="4">
    <source>
        <dbReference type="ARBA" id="ARBA00022692"/>
    </source>
</evidence>
<evidence type="ECO:0000259" key="9">
    <source>
        <dbReference type="PROSITE" id="PS50928"/>
    </source>
</evidence>
<feature type="transmembrane region" description="Helical" evidence="7">
    <location>
        <begin position="97"/>
        <end position="124"/>
    </location>
</feature>
<reference evidence="10 11" key="1">
    <citation type="submission" date="2019-01" db="EMBL/GenBank/DDBJ databases">
        <title>Genome sequencing of strain FW10M-9.</title>
        <authorList>
            <person name="Heo J."/>
            <person name="Kim S.-J."/>
            <person name="Kim J.-S."/>
            <person name="Hong S.-B."/>
            <person name="Kwon S.-W."/>
        </authorList>
    </citation>
    <scope>NUCLEOTIDE SEQUENCE [LARGE SCALE GENOMIC DNA]</scope>
    <source>
        <strain evidence="10 11">FW10M-9</strain>
    </source>
</reference>
<evidence type="ECO:0000313" key="10">
    <source>
        <dbReference type="EMBL" id="QAY70751.1"/>
    </source>
</evidence>
<evidence type="ECO:0000256" key="7">
    <source>
        <dbReference type="RuleBase" id="RU363032"/>
    </source>
</evidence>
<evidence type="ECO:0000256" key="6">
    <source>
        <dbReference type="ARBA" id="ARBA00023136"/>
    </source>
</evidence>
<dbReference type="InterPro" id="IPR035906">
    <property type="entry name" value="MetI-like_sf"/>
</dbReference>
<organism evidence="10 11">
    <name type="scientific">Xylanimonas protaetiae</name>
    <dbReference type="NCBI Taxonomy" id="2509457"/>
    <lineage>
        <taxon>Bacteria</taxon>
        <taxon>Bacillati</taxon>
        <taxon>Actinomycetota</taxon>
        <taxon>Actinomycetes</taxon>
        <taxon>Micrococcales</taxon>
        <taxon>Promicromonosporaceae</taxon>
        <taxon>Xylanimonas</taxon>
    </lineage>
</organism>
<dbReference type="PROSITE" id="PS50928">
    <property type="entry name" value="ABC_TM1"/>
    <property type="match status" value="1"/>
</dbReference>
<dbReference type="InterPro" id="IPR013788">
    <property type="entry name" value="Hemocyanin/hexamerin"/>
</dbReference>
<dbReference type="Gene3D" id="1.10.3720.10">
    <property type="entry name" value="MetI-like"/>
    <property type="match status" value="1"/>
</dbReference>
<evidence type="ECO:0000256" key="3">
    <source>
        <dbReference type="ARBA" id="ARBA00022475"/>
    </source>
</evidence>
<keyword evidence="2 7" id="KW-0813">Transport</keyword>
<dbReference type="OrthoDB" id="4180718at2"/>
<name>A0A4V0YGC7_9MICO</name>
<evidence type="ECO:0000256" key="8">
    <source>
        <dbReference type="SAM" id="MobiDB-lite"/>
    </source>
</evidence>
<accession>A0A4V0YGC7</accession>
<dbReference type="SUPFAM" id="SSF161098">
    <property type="entry name" value="MetI-like"/>
    <property type="match status" value="1"/>
</dbReference>
<dbReference type="GO" id="GO:0055085">
    <property type="term" value="P:transmembrane transport"/>
    <property type="evidence" value="ECO:0007669"/>
    <property type="project" value="InterPro"/>
</dbReference>
<protein>
    <submittedName>
        <fullName evidence="10">Sugar ABC transporter permease</fullName>
    </submittedName>
</protein>
<dbReference type="CDD" id="cd06261">
    <property type="entry name" value="TM_PBP2"/>
    <property type="match status" value="1"/>
</dbReference>
<feature type="region of interest" description="Disordered" evidence="8">
    <location>
        <begin position="1"/>
        <end position="30"/>
    </location>
</feature>
<comment type="subcellular location">
    <subcellularLocation>
        <location evidence="1 7">Cell membrane</location>
        <topology evidence="1 7">Multi-pass membrane protein</topology>
    </subcellularLocation>
</comment>
<keyword evidence="3" id="KW-1003">Cell membrane</keyword>
<comment type="similarity">
    <text evidence="7">Belongs to the binding-protein-dependent transport system permease family.</text>
</comment>